<dbReference type="InterPro" id="IPR049312">
    <property type="entry name" value="GIDA_C_N"/>
</dbReference>
<dbReference type="GO" id="GO:0030488">
    <property type="term" value="P:tRNA methylation"/>
    <property type="evidence" value="ECO:0007669"/>
    <property type="project" value="TreeGrafter"/>
</dbReference>
<dbReference type="PANTHER" id="PTHR11806:SF0">
    <property type="entry name" value="PROTEIN MTO1 HOMOLOG, MITOCHONDRIAL"/>
    <property type="match status" value="1"/>
</dbReference>
<evidence type="ECO:0000256" key="9">
    <source>
        <dbReference type="ARBA" id="ARBA00025948"/>
    </source>
</evidence>
<evidence type="ECO:0000256" key="10">
    <source>
        <dbReference type="ARBA" id="ARBA00031800"/>
    </source>
</evidence>
<dbReference type="InterPro" id="IPR004416">
    <property type="entry name" value="MnmG"/>
</dbReference>
<dbReference type="FunFam" id="3.50.50.60:FF:000002">
    <property type="entry name" value="tRNA uridine 5-carboxymethylaminomethyl modification enzyme MnmG"/>
    <property type="match status" value="1"/>
</dbReference>
<dbReference type="InterPro" id="IPR020595">
    <property type="entry name" value="MnmG-rel_CS"/>
</dbReference>
<dbReference type="InterPro" id="IPR044920">
    <property type="entry name" value="MnmG_C_subdom_sf"/>
</dbReference>
<dbReference type="InterPro" id="IPR047001">
    <property type="entry name" value="MnmG_C_subdom"/>
</dbReference>
<protein>
    <recommendedName>
        <fullName evidence="4 11">tRNA uridine 5-carboxymethylaminomethyl modification enzyme MnmG</fullName>
    </recommendedName>
    <alternativeName>
        <fullName evidence="10 11">Glucose-inhibited division protein A</fullName>
    </alternativeName>
</protein>
<dbReference type="PRINTS" id="PR00368">
    <property type="entry name" value="FADPNR"/>
</dbReference>
<feature type="binding site" evidence="11">
    <location>
        <position position="367"/>
    </location>
    <ligand>
        <name>FAD</name>
        <dbReference type="ChEBI" id="CHEBI:57692"/>
    </ligand>
</feature>
<comment type="subunit">
    <text evidence="9 11">Homodimer. Heterotetramer of two MnmE and two MnmG subunits.</text>
</comment>
<feature type="binding site" evidence="11">
    <location>
        <begin position="11"/>
        <end position="16"/>
    </location>
    <ligand>
        <name>FAD</name>
        <dbReference type="ChEBI" id="CHEBI:57692"/>
    </ligand>
</feature>
<dbReference type="Gene3D" id="1.10.150.570">
    <property type="entry name" value="GidA associated domain, C-terminal subdomain"/>
    <property type="match status" value="1"/>
</dbReference>
<evidence type="ECO:0000256" key="4">
    <source>
        <dbReference type="ARBA" id="ARBA00020461"/>
    </source>
</evidence>
<dbReference type="RefSeq" id="WP_307904384.1">
    <property type="nucleotide sequence ID" value="NZ_AP027059.1"/>
</dbReference>
<evidence type="ECO:0000313" key="14">
    <source>
        <dbReference type="Proteomes" id="UP001321582"/>
    </source>
</evidence>
<feature type="domain" description="tRNA uridine 5-carboxymethylaminomethyl modification enzyme C-terminal subdomain" evidence="12">
    <location>
        <begin position="541"/>
        <end position="612"/>
    </location>
</feature>
<evidence type="ECO:0000313" key="13">
    <source>
        <dbReference type="EMBL" id="BDU51494.1"/>
    </source>
</evidence>
<dbReference type="SMART" id="SM01228">
    <property type="entry name" value="GIDA_assoc_3"/>
    <property type="match status" value="1"/>
</dbReference>
<evidence type="ECO:0000256" key="3">
    <source>
        <dbReference type="ARBA" id="ARBA00007653"/>
    </source>
</evidence>
<dbReference type="KEGG" id="haby:HLVA_20630"/>
<dbReference type="GO" id="GO:0002098">
    <property type="term" value="P:tRNA wobble uridine modification"/>
    <property type="evidence" value="ECO:0007669"/>
    <property type="project" value="InterPro"/>
</dbReference>
<dbReference type="Pfam" id="PF01134">
    <property type="entry name" value="GIDA"/>
    <property type="match status" value="1"/>
</dbReference>
<dbReference type="EMBL" id="AP027059">
    <property type="protein sequence ID" value="BDU51494.1"/>
    <property type="molecule type" value="Genomic_DNA"/>
</dbReference>
<evidence type="ECO:0000256" key="1">
    <source>
        <dbReference type="ARBA" id="ARBA00001974"/>
    </source>
</evidence>
<feature type="binding site" evidence="11">
    <location>
        <position position="123"/>
    </location>
    <ligand>
        <name>FAD</name>
        <dbReference type="ChEBI" id="CHEBI:57692"/>
    </ligand>
</feature>
<dbReference type="PROSITE" id="PS01280">
    <property type="entry name" value="GIDA_1"/>
    <property type="match status" value="1"/>
</dbReference>
<dbReference type="Proteomes" id="UP001321582">
    <property type="component" value="Chromosome"/>
</dbReference>
<evidence type="ECO:0000256" key="11">
    <source>
        <dbReference type="HAMAP-Rule" id="MF_00129"/>
    </source>
</evidence>
<keyword evidence="14" id="KW-1185">Reference proteome</keyword>
<evidence type="ECO:0000256" key="6">
    <source>
        <dbReference type="ARBA" id="ARBA00022694"/>
    </source>
</evidence>
<keyword evidence="5 11" id="KW-0285">Flavoprotein</keyword>
<evidence type="ECO:0000256" key="8">
    <source>
        <dbReference type="ARBA" id="ARBA00023027"/>
    </source>
</evidence>
<evidence type="ECO:0000259" key="12">
    <source>
        <dbReference type="SMART" id="SM01228"/>
    </source>
</evidence>
<dbReference type="PANTHER" id="PTHR11806">
    <property type="entry name" value="GLUCOSE INHIBITED DIVISION PROTEIN A"/>
    <property type="match status" value="1"/>
</dbReference>
<comment type="cofactor">
    <cofactor evidence="1 11">
        <name>FAD</name>
        <dbReference type="ChEBI" id="CHEBI:57692"/>
    </cofactor>
</comment>
<sequence length="615" mass="69717">MINSYDIIVIGAGHAGVEAALAAARLGKKTAIFTIYLDSISMMSCNPAIGGPGKSHLISEVDILGGEIGKHTDKYNIQLKYLNSTKGVAARVTRAQADKYWYRVKMKEVLENTENLEVIQEVIDEILVKNGKIVGVKSSLGIEYKSKAVVLATGTFLKGRVVIGDIKYNSGRQGEQSSEKLSDSLIKNGIKIERFQTATPPRIDKRTIDFEKVTELKGEDNPVYFSIFTKKEHNLNIPTWLTYTTKETIKVTNELLKFSPIVTGMIDTKGPRHCPSIDRKVLNFPEKENHQVFLEQESVETNEIYVNGMTTSMPPFAQEKMLKTLPGLENVKIMRYGYGIEYDYIPPFQLYPNYENKIVKNLFLAGQINGTSGYEEAAAQGFMAGVNAVRKIENKEPIIIRRDEGYIGVLTDDLINKELLEPYRVLPSRAEYRLILRQDNSFIRMLEKSKEIGILKKEQIEHFEELKEAINVEINRLKNLKVYPGLENNLVLEGMGEKPIKKAITAAELLKRNRFSYNDLKYFVDIREYPKKVIEQVEIEIKYEDFIEREEKQIKRFKKLENVKIPKNFNYSNVNGLSNIAVDALNKTKPFSVGQASRISGVSPGDIAIILSHIK</sequence>
<dbReference type="HAMAP" id="MF_00129">
    <property type="entry name" value="MnmG_GidA"/>
    <property type="match status" value="1"/>
</dbReference>
<dbReference type="Pfam" id="PF21680">
    <property type="entry name" value="GIDA_C_1st"/>
    <property type="match status" value="1"/>
</dbReference>
<dbReference type="InterPro" id="IPR036188">
    <property type="entry name" value="FAD/NAD-bd_sf"/>
</dbReference>
<evidence type="ECO:0000256" key="7">
    <source>
        <dbReference type="ARBA" id="ARBA00022827"/>
    </source>
</evidence>
<gene>
    <name evidence="13" type="primary">mnmG1</name>
    <name evidence="11" type="synonym">gidA</name>
    <name evidence="11" type="synonym">mnmG</name>
    <name evidence="13" type="ORF">HLVA_20630</name>
</gene>
<feature type="binding site" evidence="11">
    <location>
        <begin position="270"/>
        <end position="284"/>
    </location>
    <ligand>
        <name>NAD(+)</name>
        <dbReference type="ChEBI" id="CHEBI:57540"/>
    </ligand>
</feature>
<dbReference type="NCBIfam" id="TIGR00136">
    <property type="entry name" value="mnmG_gidA"/>
    <property type="match status" value="1"/>
</dbReference>
<dbReference type="Gene3D" id="3.50.50.60">
    <property type="entry name" value="FAD/NAD(P)-binding domain"/>
    <property type="match status" value="2"/>
</dbReference>
<comment type="similarity">
    <text evidence="3 11">Belongs to the MnmG family.</text>
</comment>
<dbReference type="InterPro" id="IPR002218">
    <property type="entry name" value="MnmG-rel"/>
</dbReference>
<comment type="function">
    <text evidence="2 11">NAD-binding protein involved in the addition of a carboxymethylaminomethyl (cmnm) group at the wobble position (U34) of certain tRNAs, forming tRNA-cmnm(5)s(2)U34.</text>
</comment>
<dbReference type="InterPro" id="IPR026904">
    <property type="entry name" value="MnmG_C"/>
</dbReference>
<dbReference type="AlphaFoldDB" id="A0AAU9DKN9"/>
<dbReference type="FunFam" id="1.10.150.570:FF:000001">
    <property type="entry name" value="tRNA uridine 5-carboxymethylaminomethyl modification enzyme MnmG"/>
    <property type="match status" value="1"/>
</dbReference>
<dbReference type="Pfam" id="PF13932">
    <property type="entry name" value="SAM_GIDA_C"/>
    <property type="match status" value="1"/>
</dbReference>
<proteinExistence type="inferred from homology"/>
<keyword evidence="11" id="KW-0963">Cytoplasm</keyword>
<dbReference type="PRINTS" id="PR00411">
    <property type="entry name" value="PNDRDTASEI"/>
</dbReference>
<dbReference type="GO" id="GO:0005829">
    <property type="term" value="C:cytosol"/>
    <property type="evidence" value="ECO:0007669"/>
    <property type="project" value="TreeGrafter"/>
</dbReference>
<evidence type="ECO:0000256" key="5">
    <source>
        <dbReference type="ARBA" id="ARBA00022630"/>
    </source>
</evidence>
<comment type="subcellular location">
    <subcellularLocation>
        <location evidence="11">Cytoplasm</location>
    </subcellularLocation>
</comment>
<dbReference type="Gene3D" id="1.10.10.1800">
    <property type="entry name" value="tRNA uridine 5-carboxymethylaminomethyl modification enzyme MnmG/GidA"/>
    <property type="match status" value="1"/>
</dbReference>
<dbReference type="InterPro" id="IPR040131">
    <property type="entry name" value="MnmG_N"/>
</dbReference>
<dbReference type="PROSITE" id="PS01281">
    <property type="entry name" value="GIDA_2"/>
    <property type="match status" value="1"/>
</dbReference>
<dbReference type="SUPFAM" id="SSF51905">
    <property type="entry name" value="FAD/NAD(P)-binding domain"/>
    <property type="match status" value="1"/>
</dbReference>
<keyword evidence="6 11" id="KW-0819">tRNA processing</keyword>
<dbReference type="GO" id="GO:0050660">
    <property type="term" value="F:flavin adenine dinucleotide binding"/>
    <property type="evidence" value="ECO:0007669"/>
    <property type="project" value="UniProtKB-UniRule"/>
</dbReference>
<name>A0AAU9DKN9_9FUSO</name>
<evidence type="ECO:0000256" key="2">
    <source>
        <dbReference type="ARBA" id="ARBA00003717"/>
    </source>
</evidence>
<organism evidence="13 14">
    <name type="scientific">Haliovirga abyssi</name>
    <dbReference type="NCBI Taxonomy" id="2996794"/>
    <lineage>
        <taxon>Bacteria</taxon>
        <taxon>Fusobacteriati</taxon>
        <taxon>Fusobacteriota</taxon>
        <taxon>Fusobacteriia</taxon>
        <taxon>Fusobacteriales</taxon>
        <taxon>Haliovirgaceae</taxon>
        <taxon>Haliovirga</taxon>
    </lineage>
</organism>
<keyword evidence="7 11" id="KW-0274">FAD</keyword>
<accession>A0AAU9DKN9</accession>
<reference evidence="13 14" key="1">
    <citation type="submission" date="2022-11" db="EMBL/GenBank/DDBJ databases">
        <title>Haliovirga abyssi gen. nov., sp. nov., a mesophilic fermentative bacterium isolated from the Iheya North hydrothermal field and the proposal of Haliovirgaceae fam. nov.</title>
        <authorList>
            <person name="Miyazaki U."/>
            <person name="Tame A."/>
            <person name="Miyazaki J."/>
            <person name="Takai K."/>
            <person name="Sawayama S."/>
            <person name="Kitajima M."/>
            <person name="Okamoto A."/>
            <person name="Nakagawa S."/>
        </authorList>
    </citation>
    <scope>NUCLEOTIDE SEQUENCE [LARGE SCALE GENOMIC DNA]</scope>
    <source>
        <strain evidence="13 14">IC12</strain>
    </source>
</reference>
<keyword evidence="8 11" id="KW-0520">NAD</keyword>
<feature type="binding site" evidence="11">
    <location>
        <position position="178"/>
    </location>
    <ligand>
        <name>FAD</name>
        <dbReference type="ChEBI" id="CHEBI:57692"/>
    </ligand>
</feature>